<feature type="signal peptide" evidence="1">
    <location>
        <begin position="1"/>
        <end position="27"/>
    </location>
</feature>
<dbReference type="EMBL" id="JAVDRD010000018">
    <property type="protein sequence ID" value="MDR6513293.1"/>
    <property type="molecule type" value="Genomic_DNA"/>
</dbReference>
<dbReference type="Pfam" id="PF10048">
    <property type="entry name" value="DUF2282"/>
    <property type="match status" value="1"/>
</dbReference>
<protein>
    <submittedName>
        <fullName evidence="2">Membrane protein</fullName>
    </submittedName>
</protein>
<dbReference type="RefSeq" id="WP_171793410.1">
    <property type="nucleotide sequence ID" value="NZ_JAVDRD010000018.1"/>
</dbReference>
<gene>
    <name evidence="2" type="ORF">J2792_004186</name>
</gene>
<feature type="chain" id="PRO_5046550065" evidence="1">
    <location>
        <begin position="28"/>
        <end position="92"/>
    </location>
</feature>
<dbReference type="InterPro" id="IPR018740">
    <property type="entry name" value="DUF2282_membr"/>
</dbReference>
<reference evidence="2 3" key="1">
    <citation type="submission" date="2023-07" db="EMBL/GenBank/DDBJ databases">
        <title>Sorghum-associated microbial communities from plants grown in Nebraska, USA.</title>
        <authorList>
            <person name="Schachtman D."/>
        </authorList>
    </citation>
    <scope>NUCLEOTIDE SEQUENCE [LARGE SCALE GENOMIC DNA]</scope>
    <source>
        <strain evidence="2 3">DS1027</strain>
    </source>
</reference>
<keyword evidence="3" id="KW-1185">Reference proteome</keyword>
<evidence type="ECO:0000313" key="3">
    <source>
        <dbReference type="Proteomes" id="UP001184150"/>
    </source>
</evidence>
<accession>A0ABU1MSI1</accession>
<name>A0ABU1MSI1_9SPHN</name>
<dbReference type="Proteomes" id="UP001184150">
    <property type="component" value="Unassembled WGS sequence"/>
</dbReference>
<comment type="caution">
    <text evidence="2">The sequence shown here is derived from an EMBL/GenBank/DDBJ whole genome shotgun (WGS) entry which is preliminary data.</text>
</comment>
<keyword evidence="1" id="KW-0732">Signal</keyword>
<proteinExistence type="predicted"/>
<evidence type="ECO:0000313" key="2">
    <source>
        <dbReference type="EMBL" id="MDR6513293.1"/>
    </source>
</evidence>
<organism evidence="2 3">
    <name type="scientific">Novosphingobium capsulatum</name>
    <dbReference type="NCBI Taxonomy" id="13688"/>
    <lineage>
        <taxon>Bacteria</taxon>
        <taxon>Pseudomonadati</taxon>
        <taxon>Pseudomonadota</taxon>
        <taxon>Alphaproteobacteria</taxon>
        <taxon>Sphingomonadales</taxon>
        <taxon>Sphingomonadaceae</taxon>
        <taxon>Novosphingobium</taxon>
    </lineage>
</organism>
<sequence>MTITQAAAAVALSVALSATVAGASAQAADAPKTEKCYGVALAGKNDCKAGAGTSCAGTSVKDYQGNAWKAVKIGTCTSIKTPHGMGSLTPRG</sequence>
<evidence type="ECO:0000256" key="1">
    <source>
        <dbReference type="SAM" id="SignalP"/>
    </source>
</evidence>